<organism evidence="2 3">
    <name type="scientific">Chrysodeixis includens</name>
    <name type="common">Soybean looper</name>
    <name type="synonym">Pseudoplusia includens</name>
    <dbReference type="NCBI Taxonomy" id="689277"/>
    <lineage>
        <taxon>Eukaryota</taxon>
        <taxon>Metazoa</taxon>
        <taxon>Ecdysozoa</taxon>
        <taxon>Arthropoda</taxon>
        <taxon>Hexapoda</taxon>
        <taxon>Insecta</taxon>
        <taxon>Pterygota</taxon>
        <taxon>Neoptera</taxon>
        <taxon>Endopterygota</taxon>
        <taxon>Lepidoptera</taxon>
        <taxon>Glossata</taxon>
        <taxon>Ditrysia</taxon>
        <taxon>Noctuoidea</taxon>
        <taxon>Noctuidae</taxon>
        <taxon>Plusiinae</taxon>
        <taxon>Chrysodeixis</taxon>
    </lineage>
</organism>
<evidence type="ECO:0000313" key="3">
    <source>
        <dbReference type="Proteomes" id="UP001154114"/>
    </source>
</evidence>
<proteinExistence type="predicted"/>
<dbReference type="AlphaFoldDB" id="A0A9N8L038"/>
<evidence type="ECO:0000313" key="2">
    <source>
        <dbReference type="EMBL" id="CAD0197172.1"/>
    </source>
</evidence>
<gene>
    <name evidence="2" type="ORF">CINC_LOCUS11458</name>
</gene>
<dbReference type="EMBL" id="LR824009">
    <property type="protein sequence ID" value="CAD0197172.1"/>
    <property type="molecule type" value="Genomic_DNA"/>
</dbReference>
<feature type="compositionally biased region" description="Gly residues" evidence="1">
    <location>
        <begin position="47"/>
        <end position="65"/>
    </location>
</feature>
<feature type="compositionally biased region" description="Basic and acidic residues" evidence="1">
    <location>
        <begin position="100"/>
        <end position="111"/>
    </location>
</feature>
<evidence type="ECO:0000256" key="1">
    <source>
        <dbReference type="SAM" id="MobiDB-lite"/>
    </source>
</evidence>
<feature type="compositionally biased region" description="Basic residues" evidence="1">
    <location>
        <begin position="66"/>
        <end position="84"/>
    </location>
</feature>
<feature type="region of interest" description="Disordered" evidence="1">
    <location>
        <begin position="47"/>
        <end position="150"/>
    </location>
</feature>
<accession>A0A9N8L038</accession>
<reference evidence="2" key="1">
    <citation type="submission" date="2021-12" db="EMBL/GenBank/DDBJ databases">
        <authorList>
            <person name="King R."/>
        </authorList>
    </citation>
    <scope>NUCLEOTIDE SEQUENCE</scope>
</reference>
<sequence length="150" mass="15858">MMGSIELSSLTSAESCTTTDLTSSKNCVLEALSDAAELLEWEARGGARGAARGAGGGGRGRAGGRGARRRRRPAAPRRAARQAPRRAPAAAPGRAARAGRRGEAQPVERRQLGRRGRRARAPGVLAGLLPRHLHTAARDRRGGSQHSRFR</sequence>
<feature type="compositionally biased region" description="Low complexity" evidence="1">
    <location>
        <begin position="85"/>
        <end position="96"/>
    </location>
</feature>
<name>A0A9N8L038_CHRIL</name>
<protein>
    <submittedName>
        <fullName evidence="2">Uncharacterized protein</fullName>
    </submittedName>
</protein>
<feature type="region of interest" description="Disordered" evidence="1">
    <location>
        <begin position="1"/>
        <end position="23"/>
    </location>
</feature>
<keyword evidence="3" id="KW-1185">Reference proteome</keyword>
<dbReference type="Proteomes" id="UP001154114">
    <property type="component" value="Chromosome 6"/>
</dbReference>